<accession>A0A6J7R2L7</accession>
<dbReference type="PANTHER" id="PTHR35936">
    <property type="entry name" value="MEMBRANE-BOUND LYTIC MUREIN TRANSGLYCOSYLASE F"/>
    <property type="match status" value="1"/>
</dbReference>
<dbReference type="Gene3D" id="3.40.190.10">
    <property type="entry name" value="Periplasmic binding protein-like II"/>
    <property type="match status" value="2"/>
</dbReference>
<dbReference type="InterPro" id="IPR001320">
    <property type="entry name" value="Iontro_rcpt_C"/>
</dbReference>
<evidence type="ECO:0000259" key="2">
    <source>
        <dbReference type="SMART" id="SM00062"/>
    </source>
</evidence>
<reference evidence="4" key="1">
    <citation type="submission" date="2020-05" db="EMBL/GenBank/DDBJ databases">
        <authorList>
            <person name="Chiriac C."/>
            <person name="Salcher M."/>
            <person name="Ghai R."/>
            <person name="Kavagutti S V."/>
        </authorList>
    </citation>
    <scope>NUCLEOTIDE SEQUENCE</scope>
</reference>
<proteinExistence type="predicted"/>
<protein>
    <submittedName>
        <fullName evidence="4">Unannotated protein</fullName>
    </submittedName>
</protein>
<evidence type="ECO:0000256" key="1">
    <source>
        <dbReference type="ARBA" id="ARBA00022729"/>
    </source>
</evidence>
<dbReference type="EMBL" id="CAFBPJ010000101">
    <property type="protein sequence ID" value="CAB5021014.1"/>
    <property type="molecule type" value="Genomic_DNA"/>
</dbReference>
<dbReference type="GO" id="GO:0016020">
    <property type="term" value="C:membrane"/>
    <property type="evidence" value="ECO:0007669"/>
    <property type="project" value="InterPro"/>
</dbReference>
<dbReference type="InterPro" id="IPR001638">
    <property type="entry name" value="Solute-binding_3/MltF_N"/>
</dbReference>
<dbReference type="SUPFAM" id="SSF53850">
    <property type="entry name" value="Periplasmic binding protein-like II"/>
    <property type="match status" value="1"/>
</dbReference>
<dbReference type="AlphaFoldDB" id="A0A6J7R2L7"/>
<evidence type="ECO:0000313" key="4">
    <source>
        <dbReference type="EMBL" id="CAB5021014.1"/>
    </source>
</evidence>
<dbReference type="SMART" id="SM00062">
    <property type="entry name" value="PBPb"/>
    <property type="match status" value="1"/>
</dbReference>
<dbReference type="PANTHER" id="PTHR35936:SF17">
    <property type="entry name" value="ARGININE-BINDING EXTRACELLULAR PROTEIN ARTP"/>
    <property type="match status" value="1"/>
</dbReference>
<dbReference type="Pfam" id="PF00497">
    <property type="entry name" value="SBP_bac_3"/>
    <property type="match status" value="1"/>
</dbReference>
<evidence type="ECO:0000259" key="3">
    <source>
        <dbReference type="SMART" id="SM00079"/>
    </source>
</evidence>
<dbReference type="CDD" id="cd13530">
    <property type="entry name" value="PBP2_peptides_like"/>
    <property type="match status" value="1"/>
</dbReference>
<organism evidence="4">
    <name type="scientific">freshwater metagenome</name>
    <dbReference type="NCBI Taxonomy" id="449393"/>
    <lineage>
        <taxon>unclassified sequences</taxon>
        <taxon>metagenomes</taxon>
        <taxon>ecological metagenomes</taxon>
    </lineage>
</organism>
<feature type="domain" description="Solute-binding protein family 3/N-terminal" evidence="2">
    <location>
        <begin position="90"/>
        <end position="318"/>
    </location>
</feature>
<name>A0A6J7R2L7_9ZZZZ</name>
<dbReference type="GO" id="GO:0015276">
    <property type="term" value="F:ligand-gated monoatomic ion channel activity"/>
    <property type="evidence" value="ECO:0007669"/>
    <property type="project" value="InterPro"/>
</dbReference>
<keyword evidence="1" id="KW-0732">Signal</keyword>
<dbReference type="SMART" id="SM00079">
    <property type="entry name" value="PBPe"/>
    <property type="match status" value="1"/>
</dbReference>
<feature type="domain" description="Ionotropic glutamate receptor C-terminal" evidence="3">
    <location>
        <begin position="90"/>
        <end position="317"/>
    </location>
</feature>
<sequence>MKTPSGRGLELNKGDAMTMRKRLVPVISVAATVLLLAACAAETTTASSSAPAPSAAAPSVAAPSVAASSAPAEATDECARENLTTVAADTLTIGTDTPAYPPYFADDDPSNGQGFEAAVAYAVAGGLGFTPDEVTWQVVPFNTSYAPGDKAFDFDINQISITPKRQKVVDFSDGYYTVNQAVVALKDSPIANATSLAELKDANLGAQVGTTSLEFINAVVQPNNDVQVFNDTNDAKSAMQNGQIDGLVVDLPTAYYITAVEIPKGKIVGQFKAEAGGEQFGLLFQKGNPLATCVNRVLADLGASGELQAIQDEWMAGTTAPYFTQ</sequence>
<gene>
    <name evidence="4" type="ORF">UFOPK4092_00935</name>
</gene>